<feature type="signal peptide" evidence="1">
    <location>
        <begin position="1"/>
        <end position="21"/>
    </location>
</feature>
<keyword evidence="1" id="KW-0732">Signal</keyword>
<evidence type="ECO:0000313" key="3">
    <source>
        <dbReference type="Proteomes" id="UP000318571"/>
    </source>
</evidence>
<evidence type="ECO:0000256" key="1">
    <source>
        <dbReference type="SAM" id="SignalP"/>
    </source>
</evidence>
<comment type="caution">
    <text evidence="2">The sequence shown here is derived from an EMBL/GenBank/DDBJ whole genome shotgun (WGS) entry which is preliminary data.</text>
</comment>
<name>A0A553P0F8_TIGCA</name>
<evidence type="ECO:0000313" key="2">
    <source>
        <dbReference type="EMBL" id="TRY71175.1"/>
    </source>
</evidence>
<protein>
    <submittedName>
        <fullName evidence="2">Uncharacterized protein</fullName>
    </submittedName>
</protein>
<accession>A0A553P0F8</accession>
<keyword evidence="3" id="KW-1185">Reference proteome</keyword>
<sequence length="109" mass="12340">MNKFGLIFLVVVIILLSSSHGQRMNGNLFKRENQGFYTTRFGRRSDPSMAKAQHNEAKMEHMKANERGIGQSVEGYDDQGNVVHCVVASGSKGLYICQRETDENWVFLN</sequence>
<feature type="chain" id="PRO_5021855963" evidence="1">
    <location>
        <begin position="22"/>
        <end position="109"/>
    </location>
</feature>
<proteinExistence type="predicted"/>
<reference evidence="2 3" key="1">
    <citation type="journal article" date="2018" name="Nat. Ecol. Evol.">
        <title>Genomic signatures of mitonuclear coevolution across populations of Tigriopus californicus.</title>
        <authorList>
            <person name="Barreto F.S."/>
            <person name="Watson E.T."/>
            <person name="Lima T.G."/>
            <person name="Willett C.S."/>
            <person name="Edmands S."/>
            <person name="Li W."/>
            <person name="Burton R.S."/>
        </authorList>
    </citation>
    <scope>NUCLEOTIDE SEQUENCE [LARGE SCALE GENOMIC DNA]</scope>
    <source>
        <strain evidence="2 3">San Diego</strain>
    </source>
</reference>
<dbReference type="AlphaFoldDB" id="A0A553P0F8"/>
<dbReference type="EMBL" id="VCGU01000009">
    <property type="protein sequence ID" value="TRY71175.1"/>
    <property type="molecule type" value="Genomic_DNA"/>
</dbReference>
<organism evidence="2 3">
    <name type="scientific">Tigriopus californicus</name>
    <name type="common">Marine copepod</name>
    <dbReference type="NCBI Taxonomy" id="6832"/>
    <lineage>
        <taxon>Eukaryota</taxon>
        <taxon>Metazoa</taxon>
        <taxon>Ecdysozoa</taxon>
        <taxon>Arthropoda</taxon>
        <taxon>Crustacea</taxon>
        <taxon>Multicrustacea</taxon>
        <taxon>Hexanauplia</taxon>
        <taxon>Copepoda</taxon>
        <taxon>Harpacticoida</taxon>
        <taxon>Harpacticidae</taxon>
        <taxon>Tigriopus</taxon>
    </lineage>
</organism>
<dbReference type="Proteomes" id="UP000318571">
    <property type="component" value="Chromosome 9"/>
</dbReference>
<gene>
    <name evidence="2" type="ORF">TCAL_12353</name>
</gene>